<gene>
    <name evidence="3" type="ORF">QF025_003315</name>
</gene>
<dbReference type="Gene3D" id="1.10.260.40">
    <property type="entry name" value="lambda repressor-like DNA-binding domains"/>
    <property type="match status" value="1"/>
</dbReference>
<feature type="domain" description="HTH cro/C1-type" evidence="2">
    <location>
        <begin position="12"/>
        <end position="82"/>
    </location>
</feature>
<dbReference type="InterPro" id="IPR041413">
    <property type="entry name" value="MLTR_LBD"/>
</dbReference>
<dbReference type="Pfam" id="PF17765">
    <property type="entry name" value="MLTR_LBD"/>
    <property type="match status" value="1"/>
</dbReference>
<dbReference type="Pfam" id="PF13560">
    <property type="entry name" value="HTH_31"/>
    <property type="match status" value="1"/>
</dbReference>
<dbReference type="PANTHER" id="PTHR35010">
    <property type="entry name" value="BLL4672 PROTEIN-RELATED"/>
    <property type="match status" value="1"/>
</dbReference>
<dbReference type="AlphaFoldDB" id="A0ABD5CH73"/>
<dbReference type="InterPro" id="IPR001387">
    <property type="entry name" value="Cro/C1-type_HTH"/>
</dbReference>
<dbReference type="EMBL" id="JAVIZN010000002">
    <property type="protein sequence ID" value="MDR6204595.1"/>
    <property type="molecule type" value="Genomic_DNA"/>
</dbReference>
<dbReference type="InterPro" id="IPR010982">
    <property type="entry name" value="Lambda_DNA-bd_dom_sf"/>
</dbReference>
<name>A0ABD5CH73_9BURK</name>
<dbReference type="Proteomes" id="UP001245184">
    <property type="component" value="Unassembled WGS sequence"/>
</dbReference>
<dbReference type="Gene3D" id="3.30.450.180">
    <property type="match status" value="1"/>
</dbReference>
<dbReference type="SMART" id="SM00530">
    <property type="entry name" value="HTH_XRE"/>
    <property type="match status" value="1"/>
</dbReference>
<accession>A0ABD5CH73</accession>
<evidence type="ECO:0000313" key="3">
    <source>
        <dbReference type="EMBL" id="MDR6204595.1"/>
    </source>
</evidence>
<dbReference type="SUPFAM" id="SSF47413">
    <property type="entry name" value="lambda repressor-like DNA-binding domains"/>
    <property type="match status" value="1"/>
</dbReference>
<evidence type="ECO:0000313" key="4">
    <source>
        <dbReference type="Proteomes" id="UP001245184"/>
    </source>
</evidence>
<organism evidence="3 4">
    <name type="scientific">Paraburkholderia graminis</name>
    <dbReference type="NCBI Taxonomy" id="60548"/>
    <lineage>
        <taxon>Bacteria</taxon>
        <taxon>Pseudomonadati</taxon>
        <taxon>Pseudomonadota</taxon>
        <taxon>Betaproteobacteria</taxon>
        <taxon>Burkholderiales</taxon>
        <taxon>Burkholderiaceae</taxon>
        <taxon>Paraburkholderia</taxon>
    </lineage>
</organism>
<feature type="region of interest" description="Disordered" evidence="1">
    <location>
        <begin position="284"/>
        <end position="309"/>
    </location>
</feature>
<dbReference type="CDD" id="cd00093">
    <property type="entry name" value="HTH_XRE"/>
    <property type="match status" value="1"/>
</dbReference>
<protein>
    <submittedName>
        <fullName evidence="3">Transcriptional regulator with XRE-family HTH domain</fullName>
    </submittedName>
</protein>
<evidence type="ECO:0000256" key="1">
    <source>
        <dbReference type="SAM" id="MobiDB-lite"/>
    </source>
</evidence>
<proteinExistence type="predicted"/>
<reference evidence="3 4" key="1">
    <citation type="submission" date="2023-08" db="EMBL/GenBank/DDBJ databases">
        <title>Genome sequencing of plant associated microbes to promote plant fitness in Sorghum bicolor and Oryza sativa.</title>
        <authorList>
            <person name="Coleman-Derr D."/>
        </authorList>
    </citation>
    <scope>NUCLEOTIDE SEQUENCE [LARGE SCALE GENOMIC DNA]</scope>
    <source>
        <strain evidence="3 4">SLBN-33</strain>
    </source>
</reference>
<dbReference type="PANTHER" id="PTHR35010:SF2">
    <property type="entry name" value="BLL4672 PROTEIN"/>
    <property type="match status" value="1"/>
</dbReference>
<sequence length="309" mass="34299">MSVNDAQTLGDFLRSRRTRLDPASFGFSGRRRTPGLRREEVAQLAHISSTWYTWLEQGRGGAPSAHVLERICAALMLTDTEREHVFMLGLGRPPEVRYRGVDGVNPRLQRVLDSLDASPSIIKTATWDVVAWNAAAAVVLTDYGRLPAGQRNILRFLFGDPAIRAKQHDWESVARFVVGTFRADVARAGLASEVGELVDDLRRANADFDRMWRENQVLGHGDGENVKRLLHPTLGQVEMEYSLFAVDGRPDLGMVVYTPLDALMAERIRAAALQHRSIAASRRHETASWSNGSPLECEQDMTRVGAGAN</sequence>
<dbReference type="RefSeq" id="WP_029970227.1">
    <property type="nucleotide sequence ID" value="NZ_ATXV01000010.1"/>
</dbReference>
<evidence type="ECO:0000259" key="2">
    <source>
        <dbReference type="SMART" id="SM00530"/>
    </source>
</evidence>
<comment type="caution">
    <text evidence="3">The sequence shown here is derived from an EMBL/GenBank/DDBJ whole genome shotgun (WGS) entry which is preliminary data.</text>
</comment>